<sequence length="66" mass="7278">MKVKDVIRKGRGVRRGSGLDEVDAEILVGSSACQNLVGSTIRANREAQLVKIERLEREASTGRLER</sequence>
<protein>
    <submittedName>
        <fullName evidence="1">Uncharacterized protein</fullName>
    </submittedName>
</protein>
<accession>A0ABP0WJW0</accession>
<organism evidence="1 2">
    <name type="scientific">Sphagnum jensenii</name>
    <dbReference type="NCBI Taxonomy" id="128206"/>
    <lineage>
        <taxon>Eukaryota</taxon>
        <taxon>Viridiplantae</taxon>
        <taxon>Streptophyta</taxon>
        <taxon>Embryophyta</taxon>
        <taxon>Bryophyta</taxon>
        <taxon>Sphagnophytina</taxon>
        <taxon>Sphagnopsida</taxon>
        <taxon>Sphagnales</taxon>
        <taxon>Sphagnaceae</taxon>
        <taxon>Sphagnum</taxon>
    </lineage>
</organism>
<dbReference type="Proteomes" id="UP001497444">
    <property type="component" value="Chromosome 19"/>
</dbReference>
<proteinExistence type="predicted"/>
<dbReference type="EMBL" id="OZ020114">
    <property type="protein sequence ID" value="CAK9266717.1"/>
    <property type="molecule type" value="Genomic_DNA"/>
</dbReference>
<evidence type="ECO:0000313" key="2">
    <source>
        <dbReference type="Proteomes" id="UP001497444"/>
    </source>
</evidence>
<reference evidence="1" key="1">
    <citation type="submission" date="2024-02" db="EMBL/GenBank/DDBJ databases">
        <authorList>
            <consortium name="ELIXIR-Norway"/>
            <consortium name="Elixir Norway"/>
        </authorList>
    </citation>
    <scope>NUCLEOTIDE SEQUENCE</scope>
</reference>
<keyword evidence="2" id="KW-1185">Reference proteome</keyword>
<evidence type="ECO:0000313" key="1">
    <source>
        <dbReference type="EMBL" id="CAK9266717.1"/>
    </source>
</evidence>
<name>A0ABP0WJW0_9BRYO</name>
<gene>
    <name evidence="1" type="ORF">CSSPJE1EN1_LOCUS12195</name>
</gene>